<protein>
    <submittedName>
        <fullName evidence="1">Putative spore wall protein 6</fullName>
    </submittedName>
</protein>
<sequence>MTILQAETNSDGTQDSYLYLDWIISDHGRSFESKVITENISLTIDIFKDSNDLFDQILPVNKTTHVSVEAHALGFKHSTICFDNQNHCLFNDKFITNYQDVEQNNLIQCLSEQFNLNQINIEDYMCKTFFCNKALAKTMIALFHYYSEIESIKTRYEVFSCGQNDYQIIWSL</sequence>
<evidence type="ECO:0000313" key="2">
    <source>
        <dbReference type="Proteomes" id="UP000016927"/>
    </source>
</evidence>
<keyword evidence="2" id="KW-1185">Reference proteome</keyword>
<dbReference type="HOGENOM" id="CLU_1555711_0_0_1"/>
<accession>R0MB33</accession>
<dbReference type="AlphaFoldDB" id="R0MB33"/>
<organism evidence="1 2">
    <name type="scientific">Nosema bombycis (strain CQ1 / CVCC 102059)</name>
    <name type="common">Microsporidian parasite</name>
    <name type="synonym">Pebrine of silkworm</name>
    <dbReference type="NCBI Taxonomy" id="578461"/>
    <lineage>
        <taxon>Eukaryota</taxon>
        <taxon>Fungi</taxon>
        <taxon>Fungi incertae sedis</taxon>
        <taxon>Microsporidia</taxon>
        <taxon>Nosematidae</taxon>
        <taxon>Nosema</taxon>
    </lineage>
</organism>
<proteinExistence type="predicted"/>
<dbReference type="Proteomes" id="UP000016927">
    <property type="component" value="Unassembled WGS sequence"/>
</dbReference>
<gene>
    <name evidence="1" type="primary">HSWP6</name>
    <name evidence="1" type="ORF">NBO_7g0002</name>
</gene>
<evidence type="ECO:0000313" key="1">
    <source>
        <dbReference type="EMBL" id="EOB15184.1"/>
    </source>
</evidence>
<dbReference type="OrthoDB" id="10432910at2759"/>
<dbReference type="VEuPathDB" id="MicrosporidiaDB:NBO_7g0002"/>
<dbReference type="EMBL" id="KB908915">
    <property type="protein sequence ID" value="EOB15184.1"/>
    <property type="molecule type" value="Genomic_DNA"/>
</dbReference>
<name>R0MB33_NOSB1</name>
<reference evidence="1 2" key="1">
    <citation type="journal article" date="2013" name="BMC Genomics">
        <title>Comparative genomics of parasitic silkworm microsporidia reveal an association between genome expansion and host adaptation.</title>
        <authorList>
            <person name="Pan G."/>
            <person name="Xu J."/>
            <person name="Li T."/>
            <person name="Xia Q."/>
            <person name="Liu S.L."/>
            <person name="Zhang G."/>
            <person name="Li S."/>
            <person name="Li C."/>
            <person name="Liu H."/>
            <person name="Yang L."/>
            <person name="Liu T."/>
            <person name="Zhang X."/>
            <person name="Wu Z."/>
            <person name="Fan W."/>
            <person name="Dang X."/>
            <person name="Xiang H."/>
            <person name="Tao M."/>
            <person name="Li Y."/>
            <person name="Hu J."/>
            <person name="Li Z."/>
            <person name="Lin L."/>
            <person name="Luo J."/>
            <person name="Geng L."/>
            <person name="Wang L."/>
            <person name="Long M."/>
            <person name="Wan Y."/>
            <person name="He N."/>
            <person name="Zhang Z."/>
            <person name="Lu C."/>
            <person name="Keeling P.J."/>
            <person name="Wang J."/>
            <person name="Xiang Z."/>
            <person name="Zhou Z."/>
        </authorList>
    </citation>
    <scope>NUCLEOTIDE SEQUENCE [LARGE SCALE GENOMIC DNA]</scope>
    <source>
        <strain evidence="2">CQ1 / CVCC 102059</strain>
    </source>
</reference>